<accession>A0A9Q1QM78</accession>
<keyword evidence="3" id="KW-1185">Reference proteome</keyword>
<dbReference type="SMART" id="SM00239">
    <property type="entry name" value="C2"/>
    <property type="match status" value="1"/>
</dbReference>
<proteinExistence type="predicted"/>
<feature type="domain" description="C2" evidence="1">
    <location>
        <begin position="1"/>
        <end position="111"/>
    </location>
</feature>
<name>A0A9Q1QM78_9CARY</name>
<dbReference type="InterPro" id="IPR000008">
    <property type="entry name" value="C2_dom"/>
</dbReference>
<dbReference type="GO" id="GO:0006952">
    <property type="term" value="P:defense response"/>
    <property type="evidence" value="ECO:0007669"/>
    <property type="project" value="InterPro"/>
</dbReference>
<dbReference type="EMBL" id="JAKOGI010000035">
    <property type="protein sequence ID" value="KAJ8447838.1"/>
    <property type="molecule type" value="Genomic_DNA"/>
</dbReference>
<evidence type="ECO:0000313" key="2">
    <source>
        <dbReference type="EMBL" id="KAJ8447838.1"/>
    </source>
</evidence>
<dbReference type="Proteomes" id="UP001153076">
    <property type="component" value="Unassembled WGS sequence"/>
</dbReference>
<gene>
    <name evidence="2" type="ORF">Cgig2_015201</name>
</gene>
<organism evidence="2 3">
    <name type="scientific">Carnegiea gigantea</name>
    <dbReference type="NCBI Taxonomy" id="171969"/>
    <lineage>
        <taxon>Eukaryota</taxon>
        <taxon>Viridiplantae</taxon>
        <taxon>Streptophyta</taxon>
        <taxon>Embryophyta</taxon>
        <taxon>Tracheophyta</taxon>
        <taxon>Spermatophyta</taxon>
        <taxon>Magnoliopsida</taxon>
        <taxon>eudicotyledons</taxon>
        <taxon>Gunneridae</taxon>
        <taxon>Pentapetalae</taxon>
        <taxon>Caryophyllales</taxon>
        <taxon>Cactineae</taxon>
        <taxon>Cactaceae</taxon>
        <taxon>Cactoideae</taxon>
        <taxon>Echinocereeae</taxon>
        <taxon>Carnegiea</taxon>
    </lineage>
</organism>
<protein>
    <recommendedName>
        <fullName evidence="1">C2 domain-containing protein</fullName>
    </recommendedName>
</protein>
<dbReference type="SUPFAM" id="SSF49562">
    <property type="entry name" value="C2 domain (Calcium/lipid-binding domain, CaLB)"/>
    <property type="match status" value="1"/>
</dbReference>
<evidence type="ECO:0000313" key="3">
    <source>
        <dbReference type="Proteomes" id="UP001153076"/>
    </source>
</evidence>
<dbReference type="PROSITE" id="PS50004">
    <property type="entry name" value="C2"/>
    <property type="match status" value="1"/>
</dbReference>
<dbReference type="Pfam" id="PF00168">
    <property type="entry name" value="C2"/>
    <property type="match status" value="1"/>
</dbReference>
<dbReference type="Gene3D" id="2.60.40.150">
    <property type="entry name" value="C2 domain"/>
    <property type="match status" value="1"/>
</dbReference>
<sequence>MEYRPIEVKLACAKDLKDVNVFSTMDVYVIGSVSGDPRNMQRSPVHKDGGINPEWNFQMRFAVDESAARMNRLGLVFQIMSERTLGDREIGRVYVPLKELFDAGDGNSGEERRVTYQVQTPSGKFKGVLEFSFKFGEKFIQSLDWTLDEPVRTYPTQPGPAFGSMSEDRGTPALGEPPLPGYVTHGYPGQAPAGYGYSPPGSSRMCTCGATRSGAAQ</sequence>
<dbReference type="InterPro" id="IPR035892">
    <property type="entry name" value="C2_domain_sf"/>
</dbReference>
<dbReference type="CDD" id="cd04051">
    <property type="entry name" value="C2_SRC2_like"/>
    <property type="match status" value="1"/>
</dbReference>
<dbReference type="OrthoDB" id="270970at2759"/>
<dbReference type="AlphaFoldDB" id="A0A9Q1QM78"/>
<reference evidence="2" key="1">
    <citation type="submission" date="2022-04" db="EMBL/GenBank/DDBJ databases">
        <title>Carnegiea gigantea Genome sequencing and assembly v2.</title>
        <authorList>
            <person name="Copetti D."/>
            <person name="Sanderson M.J."/>
            <person name="Burquez A."/>
            <person name="Wojciechowski M.F."/>
        </authorList>
    </citation>
    <scope>NUCLEOTIDE SEQUENCE</scope>
    <source>
        <strain evidence="2">SGP5-SGP5p</strain>
        <tissue evidence="2">Aerial part</tissue>
    </source>
</reference>
<evidence type="ECO:0000259" key="1">
    <source>
        <dbReference type="PROSITE" id="PS50004"/>
    </source>
</evidence>
<comment type="caution">
    <text evidence="2">The sequence shown here is derived from an EMBL/GenBank/DDBJ whole genome shotgun (WGS) entry which is preliminary data.</text>
</comment>
<dbReference type="InterPro" id="IPR044750">
    <property type="entry name" value="C2_SRC2/BAP"/>
</dbReference>
<dbReference type="PANTHER" id="PTHR32246">
    <property type="entry name" value="INGRESSION PROTEIN FIC1"/>
    <property type="match status" value="1"/>
</dbReference>
<dbReference type="PANTHER" id="PTHR32246:SF173">
    <property type="entry name" value="C2 DOMAIN-CONTAINING PROTEIN"/>
    <property type="match status" value="1"/>
</dbReference>